<dbReference type="PROSITE" id="PS00092">
    <property type="entry name" value="N6_MTASE"/>
    <property type="match status" value="1"/>
</dbReference>
<dbReference type="GO" id="GO:0032259">
    <property type="term" value="P:methylation"/>
    <property type="evidence" value="ECO:0007669"/>
    <property type="project" value="UniProtKB-KW"/>
</dbReference>
<sequence>MPKYTCERCLKEFSQKSHYTKHLNKKLPCQNNKGNIEEIIENIIINKKTVLNNAANTTTITIETKIEEQKQSNPNIENRNINETDNSKTQLIINDDCIKRMKEMKPESADIIICDPPYNIGKDFGNNSDKQDMDNYLTWCDEWISECIRILKPKGTLYIYGFSEILAFIRVRIHINVRWIIWHYTNKVTPSLNNWQRTHESILCCSKEKPHFNRDDVREPYTDTFLKNAAGKVRKATKGRFSNGEKETTYNAHANGALPRDVIKISALAGGAGKKERVNHPTQKPLELCEKLIKASKNGDNTLLVVPFAGSGSECVAAKKEKINFIGFEINEEYVKLCNERLISL</sequence>
<evidence type="ECO:0000259" key="4">
    <source>
        <dbReference type="PROSITE" id="PS50157"/>
    </source>
</evidence>
<dbReference type="GO" id="GO:0008170">
    <property type="term" value="F:N-methyltransferase activity"/>
    <property type="evidence" value="ECO:0007669"/>
    <property type="project" value="InterPro"/>
</dbReference>
<dbReference type="InterPro" id="IPR002052">
    <property type="entry name" value="DNA_methylase_N6_adenine_CS"/>
</dbReference>
<organism evidence="5">
    <name type="scientific">viral metagenome</name>
    <dbReference type="NCBI Taxonomy" id="1070528"/>
    <lineage>
        <taxon>unclassified sequences</taxon>
        <taxon>metagenomes</taxon>
        <taxon>organismal metagenomes</taxon>
    </lineage>
</organism>
<dbReference type="SUPFAM" id="SSF53335">
    <property type="entry name" value="S-adenosyl-L-methionine-dependent methyltransferases"/>
    <property type="match status" value="1"/>
</dbReference>
<evidence type="ECO:0000313" key="5">
    <source>
        <dbReference type="EMBL" id="QHS83363.1"/>
    </source>
</evidence>
<protein>
    <recommendedName>
        <fullName evidence="4">C2H2-type domain-containing protein</fullName>
    </recommendedName>
</protein>
<dbReference type="GO" id="GO:0003677">
    <property type="term" value="F:DNA binding"/>
    <property type="evidence" value="ECO:0007669"/>
    <property type="project" value="InterPro"/>
</dbReference>
<dbReference type="InterPro" id="IPR029063">
    <property type="entry name" value="SAM-dependent_MTases_sf"/>
</dbReference>
<dbReference type="InterPro" id="IPR013087">
    <property type="entry name" value="Znf_C2H2_type"/>
</dbReference>
<evidence type="ECO:0000256" key="3">
    <source>
        <dbReference type="ARBA" id="ARBA00022679"/>
    </source>
</evidence>
<reference evidence="5" key="1">
    <citation type="journal article" date="2020" name="Nature">
        <title>Giant virus diversity and host interactions through global metagenomics.</title>
        <authorList>
            <person name="Schulz F."/>
            <person name="Roux S."/>
            <person name="Paez-Espino D."/>
            <person name="Jungbluth S."/>
            <person name="Walsh D.A."/>
            <person name="Denef V.J."/>
            <person name="McMahon K.D."/>
            <person name="Konstantinidis K.T."/>
            <person name="Eloe-Fadrosh E.A."/>
            <person name="Kyrpides N.C."/>
            <person name="Woyke T."/>
        </authorList>
    </citation>
    <scope>NUCLEOTIDE SEQUENCE</scope>
    <source>
        <strain evidence="5">GVMAG-S-ERX555943-30</strain>
    </source>
</reference>
<dbReference type="PRINTS" id="PR00508">
    <property type="entry name" value="S21N4MTFRASE"/>
</dbReference>
<dbReference type="Gene3D" id="3.40.50.150">
    <property type="entry name" value="Vaccinia Virus protein VP39"/>
    <property type="match status" value="1"/>
</dbReference>
<dbReference type="CDD" id="cd02440">
    <property type="entry name" value="AdoMet_MTases"/>
    <property type="match status" value="1"/>
</dbReference>
<proteinExistence type="inferred from homology"/>
<feature type="domain" description="C2H2-type" evidence="4">
    <location>
        <begin position="4"/>
        <end position="22"/>
    </location>
</feature>
<dbReference type="Pfam" id="PF01555">
    <property type="entry name" value="N6_N4_Mtase"/>
    <property type="match status" value="1"/>
</dbReference>
<comment type="similarity">
    <text evidence="1">Belongs to the N(4)/N(6)-methyltransferase family.</text>
</comment>
<accession>A0A6C0AV68</accession>
<dbReference type="PROSITE" id="PS50157">
    <property type="entry name" value="ZINC_FINGER_C2H2_2"/>
    <property type="match status" value="1"/>
</dbReference>
<evidence type="ECO:0000256" key="1">
    <source>
        <dbReference type="ARBA" id="ARBA00006594"/>
    </source>
</evidence>
<dbReference type="EMBL" id="MN738753">
    <property type="protein sequence ID" value="QHS83363.1"/>
    <property type="molecule type" value="Genomic_DNA"/>
</dbReference>
<dbReference type="InterPro" id="IPR002941">
    <property type="entry name" value="DNA_methylase_N4/N6"/>
</dbReference>
<dbReference type="InterPro" id="IPR001091">
    <property type="entry name" value="RM_Methyltransferase"/>
</dbReference>
<evidence type="ECO:0000256" key="2">
    <source>
        <dbReference type="ARBA" id="ARBA00022603"/>
    </source>
</evidence>
<dbReference type="AlphaFoldDB" id="A0A6C0AV68"/>
<keyword evidence="2" id="KW-0489">Methyltransferase</keyword>
<name>A0A6C0AV68_9ZZZZ</name>
<keyword evidence="3" id="KW-0808">Transferase</keyword>